<comment type="caution">
    <text evidence="1">The sequence shown here is derived from an EMBL/GenBank/DDBJ whole genome shotgun (WGS) entry which is preliminary data.</text>
</comment>
<protein>
    <submittedName>
        <fullName evidence="1">Uncharacterized protein</fullName>
    </submittedName>
</protein>
<gene>
    <name evidence="1" type="ORF">QQ008_11310</name>
</gene>
<evidence type="ECO:0000313" key="2">
    <source>
        <dbReference type="Proteomes" id="UP001172082"/>
    </source>
</evidence>
<dbReference type="RefSeq" id="WP_346751983.1">
    <property type="nucleotide sequence ID" value="NZ_JAUJEA010000003.1"/>
</dbReference>
<proteinExistence type="predicted"/>
<dbReference type="EMBL" id="JAUJEA010000003">
    <property type="protein sequence ID" value="MDN5201959.1"/>
    <property type="molecule type" value="Genomic_DNA"/>
</dbReference>
<accession>A0ABT8KP05</accession>
<reference evidence="1" key="1">
    <citation type="submission" date="2023-06" db="EMBL/GenBank/DDBJ databases">
        <title>Genomic of Parafulvivirga corallium.</title>
        <authorList>
            <person name="Wang G."/>
        </authorList>
    </citation>
    <scope>NUCLEOTIDE SEQUENCE</scope>
    <source>
        <strain evidence="1">BMA10</strain>
    </source>
</reference>
<sequence>MNKTIRYRNWTFEVDYNRTKEVYDKIEFGSPESCNCNDCKNFIANRENIYPLEIKRLLESLGINPKKESEIYHMARLENGLHHYGGWFHFKGKIKKGKDCKIDFVSGGSRFETERVTNHFGIAFMKGSDLSFFNKEEKEQLIQVEFIADSEWIIDKELESE</sequence>
<keyword evidence="2" id="KW-1185">Reference proteome</keyword>
<dbReference type="Proteomes" id="UP001172082">
    <property type="component" value="Unassembled WGS sequence"/>
</dbReference>
<name>A0ABT8KP05_9BACT</name>
<evidence type="ECO:0000313" key="1">
    <source>
        <dbReference type="EMBL" id="MDN5201959.1"/>
    </source>
</evidence>
<organism evidence="1 2">
    <name type="scientific">Splendidivirga corallicola</name>
    <dbReference type="NCBI Taxonomy" id="3051826"/>
    <lineage>
        <taxon>Bacteria</taxon>
        <taxon>Pseudomonadati</taxon>
        <taxon>Bacteroidota</taxon>
        <taxon>Cytophagia</taxon>
        <taxon>Cytophagales</taxon>
        <taxon>Splendidivirgaceae</taxon>
        <taxon>Splendidivirga</taxon>
    </lineage>
</organism>